<protein>
    <submittedName>
        <fullName evidence="3">Nuclear transport factor 2 family protein</fullName>
    </submittedName>
</protein>
<keyword evidence="4" id="KW-1185">Reference proteome</keyword>
<feature type="domain" description="DUF4440" evidence="2">
    <location>
        <begin position="56"/>
        <end position="164"/>
    </location>
</feature>
<comment type="caution">
    <text evidence="3">The sequence shown here is derived from an EMBL/GenBank/DDBJ whole genome shotgun (WGS) entry which is preliminary data.</text>
</comment>
<accession>A0A372IJD8</accession>
<gene>
    <name evidence="3" type="ORF">D0Y96_19715</name>
</gene>
<dbReference type="EMBL" id="QVQT01000008">
    <property type="protein sequence ID" value="RFU15024.1"/>
    <property type="molecule type" value="Genomic_DNA"/>
</dbReference>
<reference evidence="3 4" key="1">
    <citation type="submission" date="2018-08" db="EMBL/GenBank/DDBJ databases">
        <title>Acidipila sp. 4G-K13, an acidobacterium isolated from forest soil.</title>
        <authorList>
            <person name="Gao Z.-H."/>
            <person name="Qiu L.-H."/>
        </authorList>
    </citation>
    <scope>NUCLEOTIDE SEQUENCE [LARGE SCALE GENOMIC DNA]</scope>
    <source>
        <strain evidence="3 4">4G-K13</strain>
    </source>
</reference>
<feature type="chain" id="PRO_5016778421" evidence="1">
    <location>
        <begin position="24"/>
        <end position="184"/>
    </location>
</feature>
<organism evidence="3 4">
    <name type="scientific">Paracidobacterium acidisoli</name>
    <dbReference type="NCBI Taxonomy" id="2303751"/>
    <lineage>
        <taxon>Bacteria</taxon>
        <taxon>Pseudomonadati</taxon>
        <taxon>Acidobacteriota</taxon>
        <taxon>Terriglobia</taxon>
        <taxon>Terriglobales</taxon>
        <taxon>Acidobacteriaceae</taxon>
        <taxon>Paracidobacterium</taxon>
    </lineage>
</organism>
<evidence type="ECO:0000313" key="3">
    <source>
        <dbReference type="EMBL" id="RFU15024.1"/>
    </source>
</evidence>
<evidence type="ECO:0000256" key="1">
    <source>
        <dbReference type="SAM" id="SignalP"/>
    </source>
</evidence>
<dbReference type="SUPFAM" id="SSF54427">
    <property type="entry name" value="NTF2-like"/>
    <property type="match status" value="1"/>
</dbReference>
<feature type="signal peptide" evidence="1">
    <location>
        <begin position="1"/>
        <end position="23"/>
    </location>
</feature>
<dbReference type="AlphaFoldDB" id="A0A372IJD8"/>
<evidence type="ECO:0000313" key="4">
    <source>
        <dbReference type="Proteomes" id="UP000264702"/>
    </source>
</evidence>
<dbReference type="Pfam" id="PF14534">
    <property type="entry name" value="DUF4440"/>
    <property type="match status" value="1"/>
</dbReference>
<keyword evidence="1" id="KW-0732">Signal</keyword>
<name>A0A372IJD8_9BACT</name>
<dbReference type="Gene3D" id="3.10.450.50">
    <property type="match status" value="1"/>
</dbReference>
<dbReference type="Proteomes" id="UP000264702">
    <property type="component" value="Unassembled WGS sequence"/>
</dbReference>
<dbReference type="RefSeq" id="WP_117303463.1">
    <property type="nucleotide sequence ID" value="NZ_QVQT02000008.1"/>
</dbReference>
<evidence type="ECO:0000259" key="2">
    <source>
        <dbReference type="Pfam" id="PF14534"/>
    </source>
</evidence>
<dbReference type="InterPro" id="IPR032710">
    <property type="entry name" value="NTF2-like_dom_sf"/>
</dbReference>
<dbReference type="OrthoDB" id="7201546at2"/>
<sequence>MRICRSAVLTVFCLFLVSPVVFAQLPLDPLVSSPQAQDQNPLTNPSLSPGIQFLYQLEAKFAADTARGGGKAFASWFADDAVTLSNGKPPVVGRAAIAAAATWTPQQYQLTWTPEGARLSPGGDMGFTWGHYQGVSKDREGGTIQTTGRYMTVWKKQPDDTWKVALDASNDGPPAEGDCCRLPN</sequence>
<proteinExistence type="predicted"/>
<dbReference type="InterPro" id="IPR027843">
    <property type="entry name" value="DUF4440"/>
</dbReference>